<sequence>MHVNDLDLNLLRVFDAIYRAGSVSRAAALLGMAQPATSQALTRLRLLLKDPLFVRAGGGVAPTPRAQRMAHGVQTALATLQAVLHADQPFEAASAQATLRLHLSDIGEARFLPQLMAALHAQAPGVRAETMPWPHEQIALALDSGALDFALGFLPSVQGTQQARVLDDRYGVLLREGHPLMARRRRTRALGVDELAKLEYVAVRSHAQTLRILRMLRLESRVRLTAAHFLAVSAIVRETDLAVLMPLDIASDFAHNGGYALMDAALPAQRFTVSLHWSPRYENDPMLRWARELILGLFRAEG</sequence>
<keyword evidence="4" id="KW-0804">Transcription</keyword>
<keyword evidence="3" id="KW-0238">DNA-binding</keyword>
<dbReference type="InterPro" id="IPR050389">
    <property type="entry name" value="LysR-type_TF"/>
</dbReference>
<proteinExistence type="inferred from homology"/>
<dbReference type="RefSeq" id="WP_271426195.1">
    <property type="nucleotide sequence ID" value="NZ_JAQIPB010000001.1"/>
</dbReference>
<feature type="domain" description="HTH lysR-type" evidence="5">
    <location>
        <begin position="6"/>
        <end position="63"/>
    </location>
</feature>
<dbReference type="InterPro" id="IPR036388">
    <property type="entry name" value="WH-like_DNA-bd_sf"/>
</dbReference>
<dbReference type="Proteomes" id="UP001212602">
    <property type="component" value="Unassembled WGS sequence"/>
</dbReference>
<organism evidence="6 7">
    <name type="scientific">Xenophilus arseniciresistens</name>
    <dbReference type="NCBI Taxonomy" id="1283306"/>
    <lineage>
        <taxon>Bacteria</taxon>
        <taxon>Pseudomonadati</taxon>
        <taxon>Pseudomonadota</taxon>
        <taxon>Betaproteobacteria</taxon>
        <taxon>Burkholderiales</taxon>
        <taxon>Comamonadaceae</taxon>
        <taxon>Xenophilus</taxon>
    </lineage>
</organism>
<dbReference type="InterPro" id="IPR036390">
    <property type="entry name" value="WH_DNA-bd_sf"/>
</dbReference>
<dbReference type="AlphaFoldDB" id="A0AAE3SZ50"/>
<dbReference type="Pfam" id="PF00126">
    <property type="entry name" value="HTH_1"/>
    <property type="match status" value="1"/>
</dbReference>
<dbReference type="Gene3D" id="1.10.10.10">
    <property type="entry name" value="Winged helix-like DNA-binding domain superfamily/Winged helix DNA-binding domain"/>
    <property type="match status" value="1"/>
</dbReference>
<evidence type="ECO:0000256" key="4">
    <source>
        <dbReference type="ARBA" id="ARBA00023163"/>
    </source>
</evidence>
<dbReference type="InterPro" id="IPR005119">
    <property type="entry name" value="LysR_subst-bd"/>
</dbReference>
<dbReference type="PANTHER" id="PTHR30118:SF15">
    <property type="entry name" value="TRANSCRIPTIONAL REGULATORY PROTEIN"/>
    <property type="match status" value="1"/>
</dbReference>
<comment type="caution">
    <text evidence="6">The sequence shown here is derived from an EMBL/GenBank/DDBJ whole genome shotgun (WGS) entry which is preliminary data.</text>
</comment>
<dbReference type="PANTHER" id="PTHR30118">
    <property type="entry name" value="HTH-TYPE TRANSCRIPTIONAL REGULATOR LEUO-RELATED"/>
    <property type="match status" value="1"/>
</dbReference>
<dbReference type="SUPFAM" id="SSF53850">
    <property type="entry name" value="Periplasmic binding protein-like II"/>
    <property type="match status" value="1"/>
</dbReference>
<evidence type="ECO:0000256" key="3">
    <source>
        <dbReference type="ARBA" id="ARBA00023125"/>
    </source>
</evidence>
<dbReference type="InterPro" id="IPR000847">
    <property type="entry name" value="LysR_HTH_N"/>
</dbReference>
<protein>
    <submittedName>
        <fullName evidence="6">LysR family transcriptional regulator</fullName>
    </submittedName>
</protein>
<dbReference type="Pfam" id="PF03466">
    <property type="entry name" value="LysR_substrate"/>
    <property type="match status" value="1"/>
</dbReference>
<evidence type="ECO:0000313" key="7">
    <source>
        <dbReference type="Proteomes" id="UP001212602"/>
    </source>
</evidence>
<dbReference type="Gene3D" id="3.40.190.10">
    <property type="entry name" value="Periplasmic binding protein-like II"/>
    <property type="match status" value="2"/>
</dbReference>
<comment type="similarity">
    <text evidence="1">Belongs to the LysR transcriptional regulatory family.</text>
</comment>
<dbReference type="EMBL" id="JAQIPB010000001">
    <property type="protein sequence ID" value="MDA7414922.1"/>
    <property type="molecule type" value="Genomic_DNA"/>
</dbReference>
<name>A0AAE3SZ50_9BURK</name>
<gene>
    <name evidence="6" type="ORF">PGB34_00970</name>
</gene>
<evidence type="ECO:0000259" key="5">
    <source>
        <dbReference type="PROSITE" id="PS50931"/>
    </source>
</evidence>
<reference evidence="6" key="1">
    <citation type="submission" date="2023-01" db="EMBL/GenBank/DDBJ databases">
        <title>Xenophilus mangrovi sp. nov., isolated from soil of Mangrove nature reserve.</title>
        <authorList>
            <person name="Xu S."/>
            <person name="Liu Z."/>
            <person name="Xu Y."/>
        </authorList>
    </citation>
    <scope>NUCLEOTIDE SEQUENCE</scope>
    <source>
        <strain evidence="6">YW8</strain>
    </source>
</reference>
<keyword evidence="7" id="KW-1185">Reference proteome</keyword>
<evidence type="ECO:0000313" key="6">
    <source>
        <dbReference type="EMBL" id="MDA7414922.1"/>
    </source>
</evidence>
<evidence type="ECO:0000256" key="2">
    <source>
        <dbReference type="ARBA" id="ARBA00023015"/>
    </source>
</evidence>
<dbReference type="GO" id="GO:0003677">
    <property type="term" value="F:DNA binding"/>
    <property type="evidence" value="ECO:0007669"/>
    <property type="project" value="UniProtKB-KW"/>
</dbReference>
<keyword evidence="2" id="KW-0805">Transcription regulation</keyword>
<dbReference type="SUPFAM" id="SSF46785">
    <property type="entry name" value="Winged helix' DNA-binding domain"/>
    <property type="match status" value="1"/>
</dbReference>
<accession>A0AAE3SZ50</accession>
<dbReference type="GO" id="GO:0003700">
    <property type="term" value="F:DNA-binding transcription factor activity"/>
    <property type="evidence" value="ECO:0007669"/>
    <property type="project" value="InterPro"/>
</dbReference>
<dbReference type="PROSITE" id="PS50931">
    <property type="entry name" value="HTH_LYSR"/>
    <property type="match status" value="1"/>
</dbReference>
<evidence type="ECO:0000256" key="1">
    <source>
        <dbReference type="ARBA" id="ARBA00009437"/>
    </source>
</evidence>